<keyword evidence="4" id="KW-1185">Reference proteome</keyword>
<evidence type="ECO:0000256" key="2">
    <source>
        <dbReference type="SAM" id="SignalP"/>
    </source>
</evidence>
<gene>
    <name evidence="3" type="ORF">SAMN04488029_1676</name>
</gene>
<organism evidence="3 4">
    <name type="scientific">Reichenbachiella faecimaris</name>
    <dbReference type="NCBI Taxonomy" id="692418"/>
    <lineage>
        <taxon>Bacteria</taxon>
        <taxon>Pseudomonadati</taxon>
        <taxon>Bacteroidota</taxon>
        <taxon>Cytophagia</taxon>
        <taxon>Cytophagales</taxon>
        <taxon>Reichenbachiellaceae</taxon>
        <taxon>Reichenbachiella</taxon>
    </lineage>
</organism>
<sequence>MLNKRLYVFLLFAGLIMASSHISYAQLLTDRNKLKTARRESGFLQFKKKAKIKGPSGKHKTIAAGKTKYSQPSSKEGSNRNINPKFSVFTAGQSKGKKLNIRYTQSNAGKGTDRKVTPRYSVANAGQFRGKKINVRYTQSHAGAGMDRKVNPRYSVLNAGQVKGRKIAPRFTKTNAGEVKGRNISPRYSQWKQAGKMVIVKPRFTVPPTYNRTKPAGNRKKGFLSDFNLYRKPAKHKAGPNSQYAGVMKNKYQKPFHVGDHNQNIKSYKKYTNRNLRFSPNAQMANYELKTKKMRKKSDMHPSANYLSAKYYKNRTVRNTKRKFNVVWVRMHGNKIQPDAVKKKPKKAKFDKDEIEIWNN</sequence>
<accession>A0A1W2GBF0</accession>
<dbReference type="EMBL" id="FWYF01000002">
    <property type="protein sequence ID" value="SMD33802.1"/>
    <property type="molecule type" value="Genomic_DNA"/>
</dbReference>
<keyword evidence="2" id="KW-0732">Signal</keyword>
<feature type="compositionally biased region" description="Polar residues" evidence="1">
    <location>
        <begin position="68"/>
        <end position="84"/>
    </location>
</feature>
<name>A0A1W2GBF0_REIFA</name>
<feature type="region of interest" description="Disordered" evidence="1">
    <location>
        <begin position="51"/>
        <end position="85"/>
    </location>
</feature>
<dbReference type="Proteomes" id="UP000192472">
    <property type="component" value="Unassembled WGS sequence"/>
</dbReference>
<reference evidence="3 4" key="1">
    <citation type="submission" date="2017-04" db="EMBL/GenBank/DDBJ databases">
        <authorList>
            <person name="Afonso C.L."/>
            <person name="Miller P.J."/>
            <person name="Scott M.A."/>
            <person name="Spackman E."/>
            <person name="Goraichik I."/>
            <person name="Dimitrov K.M."/>
            <person name="Suarez D.L."/>
            <person name="Swayne D.E."/>
        </authorList>
    </citation>
    <scope>NUCLEOTIDE SEQUENCE [LARGE SCALE GENOMIC DNA]</scope>
    <source>
        <strain evidence="3 4">DSM 26133</strain>
    </source>
</reference>
<evidence type="ECO:0000313" key="4">
    <source>
        <dbReference type="Proteomes" id="UP000192472"/>
    </source>
</evidence>
<feature type="compositionally biased region" description="Basic residues" evidence="1">
    <location>
        <begin position="51"/>
        <end position="61"/>
    </location>
</feature>
<dbReference type="STRING" id="692418.SAMN04488029_1676"/>
<feature type="chain" id="PRO_5013320643" evidence="2">
    <location>
        <begin position="26"/>
        <end position="360"/>
    </location>
</feature>
<proteinExistence type="predicted"/>
<evidence type="ECO:0000313" key="3">
    <source>
        <dbReference type="EMBL" id="SMD33802.1"/>
    </source>
</evidence>
<feature type="signal peptide" evidence="2">
    <location>
        <begin position="1"/>
        <end position="25"/>
    </location>
</feature>
<dbReference type="AlphaFoldDB" id="A0A1W2GBF0"/>
<protein>
    <submittedName>
        <fullName evidence="3">Uncharacterized protein</fullName>
    </submittedName>
</protein>
<evidence type="ECO:0000256" key="1">
    <source>
        <dbReference type="SAM" id="MobiDB-lite"/>
    </source>
</evidence>